<protein>
    <submittedName>
        <fullName evidence="1">Uncharacterized protein</fullName>
    </submittedName>
</protein>
<comment type="caution">
    <text evidence="1">The sequence shown here is derived from an EMBL/GenBank/DDBJ whole genome shotgun (WGS) entry which is preliminary data.</text>
</comment>
<dbReference type="Proteomes" id="UP000787322">
    <property type="component" value="Unassembled WGS sequence"/>
</dbReference>
<reference evidence="1" key="1">
    <citation type="submission" date="2020-04" db="EMBL/GenBank/DDBJ databases">
        <title>Deep metagenomics examines the oral microbiome during advanced dental caries in children, revealing novel taxa and co-occurrences with host molecules.</title>
        <authorList>
            <person name="Baker J.L."/>
            <person name="Morton J.T."/>
            <person name="Dinis M."/>
            <person name="Alvarez R."/>
            <person name="Tran N.C."/>
            <person name="Knight R."/>
            <person name="Edlund A."/>
        </authorList>
    </citation>
    <scope>NUCLEOTIDE SEQUENCE</scope>
    <source>
        <strain evidence="1">JCVI_3_bin.11</strain>
    </source>
</reference>
<sequence length="57" mass="6373">MVTALEEAMSQPINLACPFQVIRQTDNGLNTIKRDETGEWHAVVPFEVVVSYGLIIK</sequence>
<evidence type="ECO:0000313" key="1">
    <source>
        <dbReference type="EMBL" id="MBF4803267.1"/>
    </source>
</evidence>
<dbReference type="AlphaFoldDB" id="A0A9D5X5U5"/>
<dbReference type="Gene3D" id="3.30.2000.30">
    <property type="match status" value="1"/>
</dbReference>
<name>A0A9D5X5U5_9ACTN</name>
<evidence type="ECO:0000313" key="2">
    <source>
        <dbReference type="Proteomes" id="UP000787322"/>
    </source>
</evidence>
<gene>
    <name evidence="1" type="ORF">HXK24_05570</name>
</gene>
<dbReference type="EMBL" id="JABZGU010000150">
    <property type="protein sequence ID" value="MBF4803267.1"/>
    <property type="molecule type" value="Genomic_DNA"/>
</dbReference>
<organism evidence="1 2">
    <name type="scientific">Lancefieldella parvula</name>
    <dbReference type="NCBI Taxonomy" id="1382"/>
    <lineage>
        <taxon>Bacteria</taxon>
        <taxon>Bacillati</taxon>
        <taxon>Actinomycetota</taxon>
        <taxon>Coriobacteriia</taxon>
        <taxon>Coriobacteriales</taxon>
        <taxon>Atopobiaceae</taxon>
        <taxon>Lancefieldella</taxon>
    </lineage>
</organism>
<accession>A0A9D5X5U5</accession>
<proteinExistence type="predicted"/>
<dbReference type="InterPro" id="IPR053745">
    <property type="entry name" value="Viral_Tail_Comp_sf"/>
</dbReference>